<feature type="transmembrane region" description="Helical" evidence="2">
    <location>
        <begin position="119"/>
        <end position="142"/>
    </location>
</feature>
<proteinExistence type="predicted"/>
<feature type="transmembrane region" description="Helical" evidence="2">
    <location>
        <begin position="175"/>
        <end position="192"/>
    </location>
</feature>
<dbReference type="Proteomes" id="UP000830401">
    <property type="component" value="Chromosome"/>
</dbReference>
<dbReference type="InterPro" id="IPR011990">
    <property type="entry name" value="TPR-like_helical_dom_sf"/>
</dbReference>
<gene>
    <name evidence="3" type="ORF">MUN86_17285</name>
</gene>
<feature type="transmembrane region" description="Helical" evidence="2">
    <location>
        <begin position="93"/>
        <end position="112"/>
    </location>
</feature>
<feature type="transmembrane region" description="Helical" evidence="2">
    <location>
        <begin position="274"/>
        <end position="298"/>
    </location>
</feature>
<feature type="transmembrane region" description="Helical" evidence="2">
    <location>
        <begin position="204"/>
        <end position="227"/>
    </location>
</feature>
<keyword evidence="4" id="KW-1185">Reference proteome</keyword>
<evidence type="ECO:0000313" key="4">
    <source>
        <dbReference type="Proteomes" id="UP000830401"/>
    </source>
</evidence>
<dbReference type="PROSITE" id="PS50005">
    <property type="entry name" value="TPR"/>
    <property type="match status" value="1"/>
</dbReference>
<feature type="transmembrane region" description="Helical" evidence="2">
    <location>
        <begin position="310"/>
        <end position="335"/>
    </location>
</feature>
<reference evidence="3" key="1">
    <citation type="submission" date="2022-04" db="EMBL/GenBank/DDBJ databases">
        <title>Hymenobacter sp. isolated from the air.</title>
        <authorList>
            <person name="Won M."/>
            <person name="Lee C.-M."/>
            <person name="Woen H.-Y."/>
            <person name="Kwon S.-W."/>
        </authorList>
    </citation>
    <scope>NUCLEOTIDE SEQUENCE</scope>
    <source>
        <strain evidence="3">5420S-77</strain>
    </source>
</reference>
<protein>
    <recommendedName>
        <fullName evidence="5">Tetratricopeptide repeat protein</fullName>
    </recommendedName>
</protein>
<dbReference type="Gene3D" id="1.25.40.10">
    <property type="entry name" value="Tetratricopeptide repeat domain"/>
    <property type="match status" value="2"/>
</dbReference>
<dbReference type="EMBL" id="CP095061">
    <property type="protein sequence ID" value="UOQ65289.1"/>
    <property type="molecule type" value="Genomic_DNA"/>
</dbReference>
<feature type="transmembrane region" description="Helical" evidence="2">
    <location>
        <begin position="347"/>
        <end position="368"/>
    </location>
</feature>
<keyword evidence="2" id="KW-0812">Transmembrane</keyword>
<feature type="repeat" description="TPR" evidence="1">
    <location>
        <begin position="930"/>
        <end position="963"/>
    </location>
</feature>
<organism evidence="3 4">
    <name type="scientific">Hymenobacter volaticus</name>
    <dbReference type="NCBI Taxonomy" id="2932254"/>
    <lineage>
        <taxon>Bacteria</taxon>
        <taxon>Pseudomonadati</taxon>
        <taxon>Bacteroidota</taxon>
        <taxon>Cytophagia</taxon>
        <taxon>Cytophagales</taxon>
        <taxon>Hymenobacteraceae</taxon>
        <taxon>Hymenobacter</taxon>
    </lineage>
</organism>
<feature type="transmembrane region" description="Helical" evidence="2">
    <location>
        <begin position="148"/>
        <end position="168"/>
    </location>
</feature>
<sequence>MPTTTSASRATPRRSPFLLGLLVLAIGAILLATYHYFTGDDAALPVQAVAQLKPVPTTLIGVRVGLAELPLRVNSYLLTQTHDMVGPYVRPEAAWALLGLFAVALAAFLAVASMLERPAFVASIAGVIFLLMSLNADLLGVFNSQEQYFLILTLAMLGLPAYAFHAFWTEVPLGYRLLVFGVLVAGLSALLLTRSNFSFDETALHLTSFATLGGAIIVGLLVLWVAFENIQGLLWFNTQAENPASRFGLLPFVASSVLYLGILGMYLWNGGGLLILPGVQFDPLVLLLPAVVIGWLGLQRRAASYGDLFPYWPAAAHLYLIFVALAAGFLGYAFATANDPLVLAARQFTALALLIGGAAFLLYVLVNFGPLIRQRLRVYRVVYEPRRLPLYAVYVLTIAGLAALEFRYNFETLHQVQAGYYNNLGDLTRLQSELDPKGDALALLAERYYAESDVLDEHNHKASLGRAALYRYRLQRQNEINILRRALSRRPSEKVSLRLAALYNEPTDFFDRLAALREGLKSTPASTSLNNDLAQLYTRSTLTDSVMWYLNRAEAVAPNSSVVQANRLAYLLQLKQFGEAQKLVQQESKATDAAWQSNVLLLGQLHPTSTNPVPALTPDAAANLTVPEFARLYHATLRQVQQQDTSYLKALTQLAQRPSNSAYFEQLTFLKALMQHYGGRAVPAQATLLPLAVGATPSAAYYQNVQGLWLLEQRAYGSAATRLAEAGRNGYAEARLNRVYALALNQQLDSARAMAQAIAQGPDSSLHQPVQALQQVLTLNFNSQYAAASDSVKTQFVVLRGNSPYLDSLLHYIVNLTNPWYREVALLAQLPRAIQAGQLATVQQLLTRFHLEKTQEKTVTASAWNVVRGELLLRQKKASELRQLAEKGFFAPVNQSKRLYYRAAAAVLENQSKQAQQLFAQLVREAPFEEAGILAAADFYTQQQDYQTAYSTLQSAVEYNPESISLLKAYTLAAIPMGLTEYATTSLDKLRTLLSPPEYATFRTTYNARRATQDSVVAPWN</sequence>
<evidence type="ECO:0000313" key="3">
    <source>
        <dbReference type="EMBL" id="UOQ65289.1"/>
    </source>
</evidence>
<accession>A0ABY4G422</accession>
<evidence type="ECO:0000256" key="2">
    <source>
        <dbReference type="SAM" id="Phobius"/>
    </source>
</evidence>
<feature type="transmembrane region" description="Helical" evidence="2">
    <location>
        <begin position="247"/>
        <end position="268"/>
    </location>
</feature>
<keyword evidence="2" id="KW-0472">Membrane</keyword>
<keyword evidence="2" id="KW-1133">Transmembrane helix</keyword>
<feature type="transmembrane region" description="Helical" evidence="2">
    <location>
        <begin position="17"/>
        <end position="37"/>
    </location>
</feature>
<name>A0ABY4G422_9BACT</name>
<dbReference type="SUPFAM" id="SSF48452">
    <property type="entry name" value="TPR-like"/>
    <property type="match status" value="1"/>
</dbReference>
<dbReference type="RefSeq" id="WP_245119296.1">
    <property type="nucleotide sequence ID" value="NZ_CP095061.1"/>
</dbReference>
<evidence type="ECO:0008006" key="5">
    <source>
        <dbReference type="Google" id="ProtNLM"/>
    </source>
</evidence>
<feature type="transmembrane region" description="Helical" evidence="2">
    <location>
        <begin position="388"/>
        <end position="408"/>
    </location>
</feature>
<keyword evidence="1" id="KW-0802">TPR repeat</keyword>
<evidence type="ECO:0000256" key="1">
    <source>
        <dbReference type="PROSITE-ProRule" id="PRU00339"/>
    </source>
</evidence>
<dbReference type="InterPro" id="IPR019734">
    <property type="entry name" value="TPR_rpt"/>
</dbReference>